<evidence type="ECO:0000313" key="5">
    <source>
        <dbReference type="WBParaSite" id="TREG1_121400.2"/>
    </source>
</evidence>
<sequence length="174" mass="20259">MGDRLSIDVYRLSSYAYRLDTFSNWIYDGRSKCTAEKLARSGFYRLHSDQNSTQCFVCLKELEGWEPDDDPDKEHGTHSPKCPFLSSKQYEEMTVEEGLKMDVERYCMYLNNLIAEHGDIYVLKKTFQKFSEALLSRIPKRRGKRTTMLSNADSCVSDMSLRSTRSTRSRCKKT</sequence>
<protein>
    <submittedName>
        <fullName evidence="4 5">Uncharacterized protein</fullName>
    </submittedName>
</protein>
<dbReference type="PROSITE" id="PS50143">
    <property type="entry name" value="BIR_REPEAT_2"/>
    <property type="match status" value="1"/>
</dbReference>
<accession>A0AA85IUV7</accession>
<keyword evidence="2" id="KW-0862">Zinc</keyword>
<name>A0AA85IUV7_TRIRE</name>
<reference evidence="3" key="1">
    <citation type="submission" date="2022-06" db="EMBL/GenBank/DDBJ databases">
        <authorList>
            <person name="Berger JAMES D."/>
            <person name="Berger JAMES D."/>
        </authorList>
    </citation>
    <scope>NUCLEOTIDE SEQUENCE [LARGE SCALE GENOMIC DNA]</scope>
</reference>
<dbReference type="SMART" id="SM00238">
    <property type="entry name" value="BIR"/>
    <property type="match status" value="1"/>
</dbReference>
<dbReference type="SUPFAM" id="SSF57924">
    <property type="entry name" value="Inhibitor of apoptosis (IAP) repeat"/>
    <property type="match status" value="1"/>
</dbReference>
<dbReference type="InterPro" id="IPR051190">
    <property type="entry name" value="Baculoviral_IAP"/>
</dbReference>
<dbReference type="Proteomes" id="UP000050795">
    <property type="component" value="Unassembled WGS sequence"/>
</dbReference>
<dbReference type="GO" id="GO:0046872">
    <property type="term" value="F:metal ion binding"/>
    <property type="evidence" value="ECO:0007669"/>
    <property type="project" value="UniProtKB-KW"/>
</dbReference>
<dbReference type="PANTHER" id="PTHR46771:SF5">
    <property type="entry name" value="DETERIN"/>
    <property type="match status" value="1"/>
</dbReference>
<dbReference type="CDD" id="cd00022">
    <property type="entry name" value="BIR"/>
    <property type="match status" value="1"/>
</dbReference>
<dbReference type="AlphaFoldDB" id="A0AA85IUV7"/>
<dbReference type="WBParaSite" id="TREG1_121400.2">
    <property type="protein sequence ID" value="TREG1_121400.2"/>
    <property type="gene ID" value="TREG1_121400"/>
</dbReference>
<keyword evidence="1" id="KW-0479">Metal-binding</keyword>
<dbReference type="InterPro" id="IPR001370">
    <property type="entry name" value="BIR_rpt"/>
</dbReference>
<organism evidence="3 4">
    <name type="scientific">Trichobilharzia regenti</name>
    <name type="common">Nasal bird schistosome</name>
    <dbReference type="NCBI Taxonomy" id="157069"/>
    <lineage>
        <taxon>Eukaryota</taxon>
        <taxon>Metazoa</taxon>
        <taxon>Spiralia</taxon>
        <taxon>Lophotrochozoa</taxon>
        <taxon>Platyhelminthes</taxon>
        <taxon>Trematoda</taxon>
        <taxon>Digenea</taxon>
        <taxon>Strigeidida</taxon>
        <taxon>Schistosomatoidea</taxon>
        <taxon>Schistosomatidae</taxon>
        <taxon>Trichobilharzia</taxon>
    </lineage>
</organism>
<dbReference type="PANTHER" id="PTHR46771">
    <property type="entry name" value="DETERIN"/>
    <property type="match status" value="1"/>
</dbReference>
<evidence type="ECO:0000313" key="4">
    <source>
        <dbReference type="WBParaSite" id="TREG1_121400.1"/>
    </source>
</evidence>
<evidence type="ECO:0000313" key="3">
    <source>
        <dbReference type="Proteomes" id="UP000050795"/>
    </source>
</evidence>
<dbReference type="WBParaSite" id="TREG1_121400.1">
    <property type="protein sequence ID" value="TREG1_121400.1"/>
    <property type="gene ID" value="TREG1_121400"/>
</dbReference>
<dbReference type="Pfam" id="PF00653">
    <property type="entry name" value="BIR"/>
    <property type="match status" value="1"/>
</dbReference>
<dbReference type="Gene3D" id="1.10.1170.10">
    <property type="entry name" value="Inhibitor Of Apoptosis Protein (2mihbC-IAP-1), Chain A"/>
    <property type="match status" value="1"/>
</dbReference>
<evidence type="ECO:0000256" key="1">
    <source>
        <dbReference type="ARBA" id="ARBA00022723"/>
    </source>
</evidence>
<proteinExistence type="predicted"/>
<reference evidence="4 5" key="2">
    <citation type="submission" date="2023-11" db="UniProtKB">
        <authorList>
            <consortium name="WormBaseParasite"/>
        </authorList>
    </citation>
    <scope>IDENTIFICATION</scope>
</reference>
<keyword evidence="3" id="KW-1185">Reference proteome</keyword>
<evidence type="ECO:0000256" key="2">
    <source>
        <dbReference type="ARBA" id="ARBA00022833"/>
    </source>
</evidence>